<dbReference type="OrthoDB" id="5340195at2759"/>
<dbReference type="Proteomes" id="UP000276215">
    <property type="component" value="Unassembled WGS sequence"/>
</dbReference>
<reference evidence="2 3" key="1">
    <citation type="journal article" date="2018" name="Nat. Ecol. Evol.">
        <title>Pezizomycetes genomes reveal the molecular basis of ectomycorrhizal truffle lifestyle.</title>
        <authorList>
            <person name="Murat C."/>
            <person name="Payen T."/>
            <person name="Noel B."/>
            <person name="Kuo A."/>
            <person name="Morin E."/>
            <person name="Chen J."/>
            <person name="Kohler A."/>
            <person name="Krizsan K."/>
            <person name="Balestrini R."/>
            <person name="Da Silva C."/>
            <person name="Montanini B."/>
            <person name="Hainaut M."/>
            <person name="Levati E."/>
            <person name="Barry K.W."/>
            <person name="Belfiori B."/>
            <person name="Cichocki N."/>
            <person name="Clum A."/>
            <person name="Dockter R.B."/>
            <person name="Fauchery L."/>
            <person name="Guy J."/>
            <person name="Iotti M."/>
            <person name="Le Tacon F."/>
            <person name="Lindquist E.A."/>
            <person name="Lipzen A."/>
            <person name="Malagnac F."/>
            <person name="Mello A."/>
            <person name="Molinier V."/>
            <person name="Miyauchi S."/>
            <person name="Poulain J."/>
            <person name="Riccioni C."/>
            <person name="Rubini A."/>
            <person name="Sitrit Y."/>
            <person name="Splivallo R."/>
            <person name="Traeger S."/>
            <person name="Wang M."/>
            <person name="Zifcakova L."/>
            <person name="Wipf D."/>
            <person name="Zambonelli A."/>
            <person name="Paolocci F."/>
            <person name="Nowrousian M."/>
            <person name="Ottonello S."/>
            <person name="Baldrian P."/>
            <person name="Spatafora J.W."/>
            <person name="Henrissat B."/>
            <person name="Nagy L.G."/>
            <person name="Aury J.M."/>
            <person name="Wincker P."/>
            <person name="Grigoriev I.V."/>
            <person name="Bonfante P."/>
            <person name="Martin F.M."/>
        </authorList>
    </citation>
    <scope>NUCLEOTIDE SEQUENCE [LARGE SCALE GENOMIC DNA]</scope>
    <source>
        <strain evidence="2 3">120613-1</strain>
    </source>
</reference>
<dbReference type="EMBL" id="ML120431">
    <property type="protein sequence ID" value="RPA94924.1"/>
    <property type="molecule type" value="Genomic_DNA"/>
</dbReference>
<dbReference type="STRING" id="1336337.A0A3N4JM14"/>
<keyword evidence="1" id="KW-1133">Transmembrane helix</keyword>
<feature type="transmembrane region" description="Helical" evidence="1">
    <location>
        <begin position="122"/>
        <end position="146"/>
    </location>
</feature>
<evidence type="ECO:0000313" key="3">
    <source>
        <dbReference type="Proteomes" id="UP000276215"/>
    </source>
</evidence>
<dbReference type="PANTHER" id="PTHR35041">
    <property type="entry name" value="MEDIATOR OF RNA POLYMERASE II TRANSCRIPTION SUBUNIT 1"/>
    <property type="match status" value="1"/>
</dbReference>
<accession>A0A3N4JM14</accession>
<name>A0A3N4JM14_9PEZI</name>
<feature type="transmembrane region" description="Helical" evidence="1">
    <location>
        <begin position="554"/>
        <end position="576"/>
    </location>
</feature>
<protein>
    <submittedName>
        <fullName evidence="2">Uncharacterized protein</fullName>
    </submittedName>
</protein>
<dbReference type="PANTHER" id="PTHR35041:SF3">
    <property type="entry name" value="FORMYLMETHIONINE DEFORMYLASE-LIKE PROTEIN"/>
    <property type="match status" value="1"/>
</dbReference>
<sequence>MDPYRPQRDSYEIVPSGPAITTVGPTQDFPGSNTIAADSPDGAKVERVISATGSIASTTRTNDSNASRFRQRLAIDRLWGTKLHWFLPSAMIGLFILGMLGSLLHHWFYLSLDGKKADDQLIMVRFGTAFAFFTKAALVGSIVLAYRQRIWYTLRTKEITIKGIDNLFALTEDPTCFYSKDVAFRAKVATAMALATWAIPLAAVLSPGALTAQPTQVESEAACSIPTFNTSAENDAIIGHPKHGIGGYDLTNYNGSESPRGKPYFDDIGYQLSQGAMLSSYLARPLQVASPCKGYNCTWDVEFDAPWYECKEKSVEEARRALYNTSWGSDVNGSSWAPLNRITLYVVSDGEEYSPNQPPYQNGSNNRQGYFMQEPTIRIGYVVDTNIPVVEGSIDSNNGAWKTVFEPHWLSCDLFKASWKANFNFTDEKQSITFKTSNLRRVFQPPMMGPTHPMYRENALYYAFGKVLRNRLSNGYGFKAGYLDTTPYSDFHPLVNATTRLAINDVKGGVEKLVSDLALTLLSIPYLEISLNTTTQCKKWRYENRFHYSRPGLWIGYAISVIITLASVLVGVHSIYVNGITSDTVFSKILVTTRNPTLDKLVEDHQGVCLGGDPFPEVLEKTRLRFGIIDRGDGTTHTAFGTAGETAVMLGSEKYRVLENIGPLR</sequence>
<evidence type="ECO:0000256" key="1">
    <source>
        <dbReference type="SAM" id="Phobius"/>
    </source>
</evidence>
<gene>
    <name evidence="2" type="ORF">L873DRAFT_1792549</name>
</gene>
<evidence type="ECO:0000313" key="2">
    <source>
        <dbReference type="EMBL" id="RPA94924.1"/>
    </source>
</evidence>
<keyword evidence="1" id="KW-0472">Membrane</keyword>
<feature type="transmembrane region" description="Helical" evidence="1">
    <location>
        <begin position="85"/>
        <end position="110"/>
    </location>
</feature>
<keyword evidence="1" id="KW-0812">Transmembrane</keyword>
<dbReference type="AlphaFoldDB" id="A0A3N4JM14"/>
<keyword evidence="3" id="KW-1185">Reference proteome</keyword>
<proteinExistence type="predicted"/>
<organism evidence="2 3">
    <name type="scientific">Choiromyces venosus 120613-1</name>
    <dbReference type="NCBI Taxonomy" id="1336337"/>
    <lineage>
        <taxon>Eukaryota</taxon>
        <taxon>Fungi</taxon>
        <taxon>Dikarya</taxon>
        <taxon>Ascomycota</taxon>
        <taxon>Pezizomycotina</taxon>
        <taxon>Pezizomycetes</taxon>
        <taxon>Pezizales</taxon>
        <taxon>Tuberaceae</taxon>
        <taxon>Choiromyces</taxon>
    </lineage>
</organism>